<reference evidence="2" key="1">
    <citation type="submission" date="2020-01" db="EMBL/GenBank/DDBJ databases">
        <authorList>
            <person name="Mishra B."/>
        </authorList>
    </citation>
    <scope>NUCLEOTIDE SEQUENCE [LARGE SCALE GENOMIC DNA]</scope>
</reference>
<keyword evidence="1" id="KW-1133">Transmembrane helix</keyword>
<dbReference type="EMBL" id="CACVBM020001607">
    <property type="protein sequence ID" value="CAA7055408.1"/>
    <property type="molecule type" value="Genomic_DNA"/>
</dbReference>
<feature type="transmembrane region" description="Helical" evidence="1">
    <location>
        <begin position="67"/>
        <end position="88"/>
    </location>
</feature>
<evidence type="ECO:0008006" key="4">
    <source>
        <dbReference type="Google" id="ProtNLM"/>
    </source>
</evidence>
<keyword evidence="1" id="KW-0472">Membrane</keyword>
<dbReference type="OrthoDB" id="409725at2759"/>
<evidence type="ECO:0000256" key="1">
    <source>
        <dbReference type="SAM" id="Phobius"/>
    </source>
</evidence>
<dbReference type="Proteomes" id="UP000467841">
    <property type="component" value="Unassembled WGS sequence"/>
</dbReference>
<organism evidence="2 3">
    <name type="scientific">Microthlaspi erraticum</name>
    <dbReference type="NCBI Taxonomy" id="1685480"/>
    <lineage>
        <taxon>Eukaryota</taxon>
        <taxon>Viridiplantae</taxon>
        <taxon>Streptophyta</taxon>
        <taxon>Embryophyta</taxon>
        <taxon>Tracheophyta</taxon>
        <taxon>Spermatophyta</taxon>
        <taxon>Magnoliopsida</taxon>
        <taxon>eudicotyledons</taxon>
        <taxon>Gunneridae</taxon>
        <taxon>Pentapetalae</taxon>
        <taxon>rosids</taxon>
        <taxon>malvids</taxon>
        <taxon>Brassicales</taxon>
        <taxon>Brassicaceae</taxon>
        <taxon>Coluteocarpeae</taxon>
        <taxon>Microthlaspi</taxon>
    </lineage>
</organism>
<dbReference type="InterPro" id="IPR047664">
    <property type="entry name" value="SWEET"/>
</dbReference>
<dbReference type="GO" id="GO:0016020">
    <property type="term" value="C:membrane"/>
    <property type="evidence" value="ECO:0007669"/>
    <property type="project" value="TreeGrafter"/>
</dbReference>
<dbReference type="PANTHER" id="PTHR10791:SF236">
    <property type="entry name" value="BIDIRECTIONAL SUGAR TRANSPORTER SWEET8"/>
    <property type="match status" value="1"/>
</dbReference>
<dbReference type="PANTHER" id="PTHR10791">
    <property type="entry name" value="RAG1-ACTIVATING PROTEIN 1"/>
    <property type="match status" value="1"/>
</dbReference>
<evidence type="ECO:0000313" key="2">
    <source>
        <dbReference type="EMBL" id="CAA7055408.1"/>
    </source>
</evidence>
<gene>
    <name evidence="2" type="ORF">MERR_LOCUS42644</name>
</gene>
<name>A0A6D2KQL1_9BRAS</name>
<evidence type="ECO:0000313" key="3">
    <source>
        <dbReference type="Proteomes" id="UP000467841"/>
    </source>
</evidence>
<dbReference type="Gene3D" id="1.20.1280.290">
    <property type="match status" value="1"/>
</dbReference>
<comment type="caution">
    <text evidence="2">The sequence shown here is derived from an EMBL/GenBank/DDBJ whole genome shotgun (WGS) entry which is preliminary data.</text>
</comment>
<proteinExistence type="predicted"/>
<sequence>MRQDFGLINLISGSVITVHGLTFPVPEFVTSNKLSYEGEARLYRLVNAVMHLMLLVFYELHEKCSTLILALSVFGLGVKSIYLTIFFIYHGHKKELCRSIALCILGRITFVVAIVLFTLFAIESSSAKGTFIGVICLISSILFAFLVHLHIIIVSLEVTSCQYIQIREVCFPFIDCLMWTAYSMIHKFHLYLFIGNVLGAVIFGWELIVYAMYYKSTAKVKQA</sequence>
<accession>A0A6D2KQL1</accession>
<feature type="transmembrane region" description="Helical" evidence="1">
    <location>
        <begin position="132"/>
        <end position="154"/>
    </location>
</feature>
<dbReference type="GO" id="GO:0051119">
    <property type="term" value="F:sugar transmembrane transporter activity"/>
    <property type="evidence" value="ECO:0007669"/>
    <property type="project" value="InterPro"/>
</dbReference>
<keyword evidence="3" id="KW-1185">Reference proteome</keyword>
<feature type="transmembrane region" description="Helical" evidence="1">
    <location>
        <begin position="191"/>
        <end position="213"/>
    </location>
</feature>
<dbReference type="AlphaFoldDB" id="A0A6D2KQL1"/>
<keyword evidence="1" id="KW-0812">Transmembrane</keyword>
<feature type="transmembrane region" description="Helical" evidence="1">
    <location>
        <begin position="100"/>
        <end position="120"/>
    </location>
</feature>
<protein>
    <recommendedName>
        <fullName evidence="4">Bidirectional sugar transporter SWEET</fullName>
    </recommendedName>
</protein>
<feature type="transmembrane region" description="Helical" evidence="1">
    <location>
        <begin position="6"/>
        <end position="30"/>
    </location>
</feature>